<keyword evidence="4 6" id="KW-1133">Transmembrane helix</keyword>
<keyword evidence="5 6" id="KW-0472">Membrane</keyword>
<dbReference type="Proteomes" id="UP000485058">
    <property type="component" value="Unassembled WGS sequence"/>
</dbReference>
<evidence type="ECO:0000313" key="7">
    <source>
        <dbReference type="EMBL" id="GFH14963.1"/>
    </source>
</evidence>
<name>A0A699YXI2_HAELA</name>
<accession>A0A699YXI2</accession>
<evidence type="ECO:0000256" key="1">
    <source>
        <dbReference type="ARBA" id="ARBA00004141"/>
    </source>
</evidence>
<proteinExistence type="inferred from homology"/>
<keyword evidence="8" id="KW-1185">Reference proteome</keyword>
<dbReference type="Pfam" id="PF04117">
    <property type="entry name" value="Mpv17_PMP22"/>
    <property type="match status" value="1"/>
</dbReference>
<organism evidence="7 8">
    <name type="scientific">Haematococcus lacustris</name>
    <name type="common">Green alga</name>
    <name type="synonym">Haematococcus pluvialis</name>
    <dbReference type="NCBI Taxonomy" id="44745"/>
    <lineage>
        <taxon>Eukaryota</taxon>
        <taxon>Viridiplantae</taxon>
        <taxon>Chlorophyta</taxon>
        <taxon>core chlorophytes</taxon>
        <taxon>Chlorophyceae</taxon>
        <taxon>CS clade</taxon>
        <taxon>Chlamydomonadales</taxon>
        <taxon>Haematococcaceae</taxon>
        <taxon>Haematococcus</taxon>
    </lineage>
</organism>
<comment type="caution">
    <text evidence="7">The sequence shown here is derived from an EMBL/GenBank/DDBJ whole genome shotgun (WGS) entry which is preliminary data.</text>
</comment>
<reference evidence="7 8" key="1">
    <citation type="submission" date="2020-02" db="EMBL/GenBank/DDBJ databases">
        <title>Draft genome sequence of Haematococcus lacustris strain NIES-144.</title>
        <authorList>
            <person name="Morimoto D."/>
            <person name="Nakagawa S."/>
            <person name="Yoshida T."/>
            <person name="Sawayama S."/>
        </authorList>
    </citation>
    <scope>NUCLEOTIDE SEQUENCE [LARGE SCALE GENOMIC DNA]</scope>
    <source>
        <strain evidence="7 8">NIES-144</strain>
    </source>
</reference>
<dbReference type="PANTHER" id="PTHR11266">
    <property type="entry name" value="PEROXISOMAL MEMBRANE PROTEIN 2, PXMP2 MPV17"/>
    <property type="match status" value="1"/>
</dbReference>
<dbReference type="InterPro" id="IPR007248">
    <property type="entry name" value="Mpv17_PMP22"/>
</dbReference>
<comment type="subcellular location">
    <subcellularLocation>
        <location evidence="1">Membrane</location>
        <topology evidence="1">Multi-pass membrane protein</topology>
    </subcellularLocation>
</comment>
<keyword evidence="3 6" id="KW-0812">Transmembrane</keyword>
<dbReference type="EMBL" id="BLLF01000788">
    <property type="protein sequence ID" value="GFH14963.1"/>
    <property type="molecule type" value="Genomic_DNA"/>
</dbReference>
<evidence type="ECO:0000256" key="6">
    <source>
        <dbReference type="RuleBase" id="RU363053"/>
    </source>
</evidence>
<evidence type="ECO:0000313" key="8">
    <source>
        <dbReference type="Proteomes" id="UP000485058"/>
    </source>
</evidence>
<feature type="transmembrane region" description="Helical" evidence="6">
    <location>
        <begin position="15"/>
        <end position="33"/>
    </location>
</feature>
<comment type="similarity">
    <text evidence="2 6">Belongs to the peroxisomal membrane protein PXMP2/4 family.</text>
</comment>
<evidence type="ECO:0000256" key="5">
    <source>
        <dbReference type="ARBA" id="ARBA00023136"/>
    </source>
</evidence>
<dbReference type="GO" id="GO:0005737">
    <property type="term" value="C:cytoplasm"/>
    <property type="evidence" value="ECO:0007669"/>
    <property type="project" value="TreeGrafter"/>
</dbReference>
<sequence length="135" mass="15817">MVVERKEDIDWRRNGLFTFFGFAYLGCFQYWLYNDLFVRMCRPITAAVGHYGAAPVKTFIDQCIHHPLCYFPAFYVLKGSVEGRSLNSSLEKYQVDMWENCKALWMVWVPAQLVNFAYVPQHLRIPFVAGVSFAW</sequence>
<evidence type="ECO:0000256" key="3">
    <source>
        <dbReference type="ARBA" id="ARBA00022692"/>
    </source>
</evidence>
<comment type="caution">
    <text evidence="6">Lacks conserved residue(s) required for the propagation of feature annotation.</text>
</comment>
<dbReference type="GO" id="GO:0016020">
    <property type="term" value="C:membrane"/>
    <property type="evidence" value="ECO:0007669"/>
    <property type="project" value="UniProtKB-SubCell"/>
</dbReference>
<evidence type="ECO:0000256" key="4">
    <source>
        <dbReference type="ARBA" id="ARBA00022989"/>
    </source>
</evidence>
<dbReference type="AlphaFoldDB" id="A0A699YXI2"/>
<protein>
    <submittedName>
        <fullName evidence="7">Uncharacterized protein</fullName>
    </submittedName>
</protein>
<dbReference type="PANTHER" id="PTHR11266:SF21">
    <property type="entry name" value="ACT DOMAIN-CONTAINING PROTEIN"/>
    <property type="match status" value="1"/>
</dbReference>
<evidence type="ECO:0000256" key="2">
    <source>
        <dbReference type="ARBA" id="ARBA00006824"/>
    </source>
</evidence>
<gene>
    <name evidence="7" type="ORF">HaLaN_11107</name>
</gene>